<dbReference type="GO" id="GO:0004222">
    <property type="term" value="F:metalloendopeptidase activity"/>
    <property type="evidence" value="ECO:0007669"/>
    <property type="project" value="InterPro"/>
</dbReference>
<dbReference type="RefSeq" id="WP_006950193.1">
    <property type="nucleotide sequence ID" value="NZ_BAJI01000012.1"/>
</dbReference>
<reference evidence="2" key="1">
    <citation type="submission" date="2010-07" db="EMBL/GenBank/DDBJ databases">
        <authorList>
            <person name="Muzny D."/>
            <person name="Qin X."/>
            <person name="Deng J."/>
            <person name="Jiang H."/>
            <person name="Liu Y."/>
            <person name="Qu J."/>
            <person name="Song X.-Z."/>
            <person name="Zhang L."/>
            <person name="Thornton R."/>
            <person name="Coyle M."/>
            <person name="Francisco L."/>
            <person name="Jackson L."/>
            <person name="Javaid M."/>
            <person name="Korchina V."/>
            <person name="Kovar C."/>
            <person name="Mata R."/>
            <person name="Mathew T."/>
            <person name="Ngo R."/>
            <person name="Nguyen L."/>
            <person name="Nguyen N."/>
            <person name="Okwuonu G."/>
            <person name="Ongeri F."/>
            <person name="Pham C."/>
            <person name="Simmons D."/>
            <person name="Wilczek-Boney K."/>
            <person name="Hale W."/>
            <person name="Jakkamsetti A."/>
            <person name="Pham P."/>
            <person name="Ruth R."/>
            <person name="San Lucas F."/>
            <person name="Warren J."/>
            <person name="Zhang J."/>
            <person name="Zhao Z."/>
            <person name="Zhou C."/>
            <person name="Zhu D."/>
            <person name="Lee S."/>
            <person name="Bess C."/>
            <person name="Blankenburg K."/>
            <person name="Forbes L."/>
            <person name="Fu Q."/>
            <person name="Gubbala S."/>
            <person name="Hirani K."/>
            <person name="Jayaseelan J.C."/>
            <person name="Lara F."/>
            <person name="Munidasa M."/>
            <person name="Palculict T."/>
            <person name="Patil S."/>
            <person name="Pu L.-L."/>
            <person name="Saada N."/>
            <person name="Tang L."/>
            <person name="Weissenberger G."/>
            <person name="Zhu Y."/>
            <person name="Hemphill L."/>
            <person name="Shang Y."/>
            <person name="Youmans B."/>
            <person name="Ayvaz T."/>
            <person name="Ross M."/>
            <person name="Santibanez J."/>
            <person name="Aqrawi P."/>
            <person name="Gross S."/>
            <person name="Joshi V."/>
            <person name="Fowler G."/>
            <person name="Nazareth L."/>
            <person name="Reid J."/>
            <person name="Worley K."/>
            <person name="Petrosino J."/>
            <person name="Highlander S."/>
            <person name="Gibbs R."/>
        </authorList>
    </citation>
    <scope>NUCLEOTIDE SEQUENCE [LARGE SCALE GENOMIC DNA]</scope>
    <source>
        <strain evidence="2">DSM 16973</strain>
    </source>
</reference>
<dbReference type="Pfam" id="PF10263">
    <property type="entry name" value="SprT-like"/>
    <property type="match status" value="1"/>
</dbReference>
<dbReference type="AlphaFoldDB" id="E0NUL7"/>
<dbReference type="OrthoDB" id="1082254at2"/>
<dbReference type="eggNOG" id="ENOG5033ZAH">
    <property type="taxonomic scope" value="Bacteria"/>
</dbReference>
<feature type="domain" description="SprT-like" evidence="1">
    <location>
        <begin position="9"/>
        <end position="117"/>
    </location>
</feature>
<dbReference type="InterPro" id="IPR044245">
    <property type="entry name" value="Spartan"/>
</dbReference>
<dbReference type="InterPro" id="IPR006640">
    <property type="entry name" value="SprT-like_domain"/>
</dbReference>
<accession>E0NUL7</accession>
<dbReference type="HOGENOM" id="CLU_1282263_0_0_10"/>
<organism evidence="2 3">
    <name type="scientific">Hoylesella marshii DSM 16973 = JCM 13450</name>
    <dbReference type="NCBI Taxonomy" id="862515"/>
    <lineage>
        <taxon>Bacteria</taxon>
        <taxon>Pseudomonadati</taxon>
        <taxon>Bacteroidota</taxon>
        <taxon>Bacteroidia</taxon>
        <taxon>Bacteroidales</taxon>
        <taxon>Prevotellaceae</taxon>
        <taxon>Hoylesella</taxon>
    </lineage>
</organism>
<sequence>MIPTIEWMRDNFARFNRDYFDDRLSQPRLALSKSRTRLGSMSCKRTSVACHSRTTGHTIRLSTAYDLAERQWQNVLLHEMIHHDIACSSLQDTAPHGLIFRRMMDKLNRRYGWEITVATRISSLQPLVSTPNRPRLVLAVETTDNAQYLSVVNPTYAQHLDLLLKRSRPRLRHAWYRSEDPYFSTFPVVRSLRGKRIDADLYHHIIRELTPISLTAFHP</sequence>
<dbReference type="PANTHER" id="PTHR21220">
    <property type="entry name" value="DNA-DEPENDENT METALLOPROTEASE SPRTN"/>
    <property type="match status" value="1"/>
</dbReference>
<evidence type="ECO:0000313" key="3">
    <source>
        <dbReference type="Proteomes" id="UP000004394"/>
    </source>
</evidence>
<protein>
    <recommendedName>
        <fullName evidence="1">SprT-like domain-containing protein</fullName>
    </recommendedName>
</protein>
<name>E0NUL7_9BACT</name>
<dbReference type="GO" id="GO:0031593">
    <property type="term" value="F:polyubiquitin modification-dependent protein binding"/>
    <property type="evidence" value="ECO:0007669"/>
    <property type="project" value="TreeGrafter"/>
</dbReference>
<evidence type="ECO:0000259" key="1">
    <source>
        <dbReference type="Pfam" id="PF10263"/>
    </source>
</evidence>
<dbReference type="PANTHER" id="PTHR21220:SF0">
    <property type="entry name" value="DNA-DEPENDENT METALLOPROTEASE SPRTN"/>
    <property type="match status" value="1"/>
</dbReference>
<comment type="caution">
    <text evidence="2">The sequence shown here is derived from an EMBL/GenBank/DDBJ whole genome shotgun (WGS) entry which is preliminary data.</text>
</comment>
<dbReference type="EMBL" id="AEEI01000053">
    <property type="protein sequence ID" value="EFM01124.1"/>
    <property type="molecule type" value="Genomic_DNA"/>
</dbReference>
<dbReference type="Proteomes" id="UP000004394">
    <property type="component" value="Unassembled WGS sequence"/>
</dbReference>
<dbReference type="GO" id="GO:0006974">
    <property type="term" value="P:DNA damage response"/>
    <property type="evidence" value="ECO:0007669"/>
    <property type="project" value="InterPro"/>
</dbReference>
<keyword evidence="3" id="KW-1185">Reference proteome</keyword>
<evidence type="ECO:0000313" key="2">
    <source>
        <dbReference type="EMBL" id="EFM01124.1"/>
    </source>
</evidence>
<dbReference type="BioCyc" id="PMAR862515-HMP:GMOO-1898-MONOMER"/>
<dbReference type="GO" id="GO:0003697">
    <property type="term" value="F:single-stranded DNA binding"/>
    <property type="evidence" value="ECO:0007669"/>
    <property type="project" value="InterPro"/>
</dbReference>
<proteinExistence type="predicted"/>
<gene>
    <name evidence="2" type="ORF">HMPREF0658_1872</name>
</gene>